<protein>
    <submittedName>
        <fullName evidence="3">Glycosyltransferase involved in cell wall biosynthesis</fullName>
    </submittedName>
</protein>
<evidence type="ECO:0000313" key="4">
    <source>
        <dbReference type="Proteomes" id="UP001228504"/>
    </source>
</evidence>
<dbReference type="RefSeq" id="WP_307485109.1">
    <property type="nucleotide sequence ID" value="NZ_JAUSUF010000003.1"/>
</dbReference>
<keyword evidence="4" id="KW-1185">Reference proteome</keyword>
<sequence>MKIMMFAPYIYDSDIKEFTRNKTGFGIMVKNILVGVSEMTEVVLVTRVITEGCIKQDGKYKILSHTWKQIITQARIYDWKHAISKLIYTKGSFKEKVRQAFYCIDEGYIRNQLINEKPDIVHIHGIGSITKNCINACEKLGISYIITLHGLIGLNDSINASKSDKKMEFDILKSCFEKNIFVSVISTGIKRRIEKNYLNNNSKNIRVITNGTNIIQRKINKKKIDLSDFNETNYLKRYHKDLISGDCPEIDETYKFLAICKNKGKKIIISVGNLTDNKNQIELVEATKKLNTDKEVIIVLFGNERDNQKVRKKIIESKVENSVVFAGFCNELGRFWELADLNVLLSINEGFGLSIIEGYMYGVPSVTFYDLDAAKDIYDINSTILIRNREISAVVDAIRLGLESKWDSEKIKEVGRRFSLQKIVKQYLNLYSEQLGEEKW</sequence>
<dbReference type="InterPro" id="IPR001296">
    <property type="entry name" value="Glyco_trans_1"/>
</dbReference>
<dbReference type="SUPFAM" id="SSF53756">
    <property type="entry name" value="UDP-Glycosyltransferase/glycogen phosphorylase"/>
    <property type="match status" value="1"/>
</dbReference>
<proteinExistence type="predicted"/>
<dbReference type="EMBL" id="JAUSUF010000003">
    <property type="protein sequence ID" value="MDQ0149535.1"/>
    <property type="molecule type" value="Genomic_DNA"/>
</dbReference>
<feature type="domain" description="Glycosyltransferase subfamily 4-like N-terminal" evidence="2">
    <location>
        <begin position="108"/>
        <end position="213"/>
    </location>
</feature>
<dbReference type="CDD" id="cd03801">
    <property type="entry name" value="GT4_PimA-like"/>
    <property type="match status" value="1"/>
</dbReference>
<dbReference type="InterPro" id="IPR050194">
    <property type="entry name" value="Glycosyltransferase_grp1"/>
</dbReference>
<reference evidence="3 4" key="1">
    <citation type="submission" date="2023-07" db="EMBL/GenBank/DDBJ databases">
        <title>Genomic Encyclopedia of Type Strains, Phase IV (KMG-IV): sequencing the most valuable type-strain genomes for metagenomic binning, comparative biology and taxonomic classification.</title>
        <authorList>
            <person name="Goeker M."/>
        </authorList>
    </citation>
    <scope>NUCLEOTIDE SEQUENCE [LARGE SCALE GENOMIC DNA]</scope>
    <source>
        <strain evidence="3 4">DSM 20694</strain>
    </source>
</reference>
<dbReference type="Pfam" id="PF13439">
    <property type="entry name" value="Glyco_transf_4"/>
    <property type="match status" value="1"/>
</dbReference>
<dbReference type="InterPro" id="IPR028098">
    <property type="entry name" value="Glyco_trans_4-like_N"/>
</dbReference>
<organism evidence="3 4">
    <name type="scientific">Eubacterium multiforme</name>
    <dbReference type="NCBI Taxonomy" id="83339"/>
    <lineage>
        <taxon>Bacteria</taxon>
        <taxon>Bacillati</taxon>
        <taxon>Bacillota</taxon>
        <taxon>Clostridia</taxon>
        <taxon>Eubacteriales</taxon>
        <taxon>Eubacteriaceae</taxon>
        <taxon>Eubacterium</taxon>
    </lineage>
</organism>
<dbReference type="Gene3D" id="3.40.50.2000">
    <property type="entry name" value="Glycogen Phosphorylase B"/>
    <property type="match status" value="2"/>
</dbReference>
<dbReference type="Proteomes" id="UP001228504">
    <property type="component" value="Unassembled WGS sequence"/>
</dbReference>
<evidence type="ECO:0000313" key="3">
    <source>
        <dbReference type="EMBL" id="MDQ0149535.1"/>
    </source>
</evidence>
<dbReference type="PANTHER" id="PTHR45947">
    <property type="entry name" value="SULFOQUINOVOSYL TRANSFERASE SQD2"/>
    <property type="match status" value="1"/>
</dbReference>
<gene>
    <name evidence="3" type="ORF">J2S18_001465</name>
</gene>
<accession>A0ABT9UTB8</accession>
<comment type="caution">
    <text evidence="3">The sequence shown here is derived from an EMBL/GenBank/DDBJ whole genome shotgun (WGS) entry which is preliminary data.</text>
</comment>
<dbReference type="Pfam" id="PF00534">
    <property type="entry name" value="Glycos_transf_1"/>
    <property type="match status" value="1"/>
</dbReference>
<evidence type="ECO:0000259" key="1">
    <source>
        <dbReference type="Pfam" id="PF00534"/>
    </source>
</evidence>
<feature type="domain" description="Glycosyl transferase family 1" evidence="1">
    <location>
        <begin position="261"/>
        <end position="416"/>
    </location>
</feature>
<name>A0ABT9UTB8_9FIRM</name>
<evidence type="ECO:0000259" key="2">
    <source>
        <dbReference type="Pfam" id="PF13439"/>
    </source>
</evidence>
<dbReference type="PANTHER" id="PTHR45947:SF3">
    <property type="entry name" value="SULFOQUINOVOSYL TRANSFERASE SQD2"/>
    <property type="match status" value="1"/>
</dbReference>